<accession>A0AAV1IT85</accession>
<sequence>MGPRPGDLAKAALLAPFGHILTSFDYRDLRIFQGAGLRFRAPEGCAEGRGGARAWPRGGDGVARLFPNLPIFMLLLSCRQMKVTIIRRHVLDRICKILF</sequence>
<name>A0AAV1IT85_9NEOP</name>
<comment type="caution">
    <text evidence="1">The sequence shown here is derived from an EMBL/GenBank/DDBJ whole genome shotgun (WGS) entry which is preliminary data.</text>
</comment>
<dbReference type="AlphaFoldDB" id="A0AAV1IT85"/>
<dbReference type="EMBL" id="CAVLEF010000001">
    <property type="protein sequence ID" value="CAK1540329.1"/>
    <property type="molecule type" value="Genomic_DNA"/>
</dbReference>
<organism evidence="1 2">
    <name type="scientific">Leptosia nina</name>
    <dbReference type="NCBI Taxonomy" id="320188"/>
    <lineage>
        <taxon>Eukaryota</taxon>
        <taxon>Metazoa</taxon>
        <taxon>Ecdysozoa</taxon>
        <taxon>Arthropoda</taxon>
        <taxon>Hexapoda</taxon>
        <taxon>Insecta</taxon>
        <taxon>Pterygota</taxon>
        <taxon>Neoptera</taxon>
        <taxon>Endopterygota</taxon>
        <taxon>Lepidoptera</taxon>
        <taxon>Glossata</taxon>
        <taxon>Ditrysia</taxon>
        <taxon>Papilionoidea</taxon>
        <taxon>Pieridae</taxon>
        <taxon>Pierinae</taxon>
        <taxon>Leptosia</taxon>
    </lineage>
</organism>
<protein>
    <submittedName>
        <fullName evidence="1">Uncharacterized protein</fullName>
    </submittedName>
</protein>
<evidence type="ECO:0000313" key="1">
    <source>
        <dbReference type="EMBL" id="CAK1540329.1"/>
    </source>
</evidence>
<keyword evidence="2" id="KW-1185">Reference proteome</keyword>
<evidence type="ECO:0000313" key="2">
    <source>
        <dbReference type="Proteomes" id="UP001497472"/>
    </source>
</evidence>
<proteinExistence type="predicted"/>
<gene>
    <name evidence="1" type="ORF">LNINA_LOCUS390</name>
</gene>
<dbReference type="Proteomes" id="UP001497472">
    <property type="component" value="Unassembled WGS sequence"/>
</dbReference>
<reference evidence="1 2" key="1">
    <citation type="submission" date="2023-11" db="EMBL/GenBank/DDBJ databases">
        <authorList>
            <person name="Okamura Y."/>
        </authorList>
    </citation>
    <scope>NUCLEOTIDE SEQUENCE [LARGE SCALE GENOMIC DNA]</scope>
</reference>